<dbReference type="EMBL" id="JAPHNL010000008">
    <property type="protein sequence ID" value="MCX3058517.1"/>
    <property type="molecule type" value="Genomic_DNA"/>
</dbReference>
<feature type="compositionally biased region" description="Low complexity" evidence="1">
    <location>
        <begin position="46"/>
        <end position="79"/>
    </location>
</feature>
<proteinExistence type="predicted"/>
<feature type="signal peptide" evidence="2">
    <location>
        <begin position="1"/>
        <end position="36"/>
    </location>
</feature>
<feature type="region of interest" description="Disordered" evidence="1">
    <location>
        <begin position="36"/>
        <end position="116"/>
    </location>
</feature>
<keyword evidence="4" id="KW-1185">Reference proteome</keyword>
<name>A0ABT3TNE6_9ACTN</name>
<evidence type="ECO:0000256" key="2">
    <source>
        <dbReference type="SAM" id="SignalP"/>
    </source>
</evidence>
<organism evidence="3 4">
    <name type="scientific">Streptomyces beihaiensis</name>
    <dbReference type="NCBI Taxonomy" id="2984495"/>
    <lineage>
        <taxon>Bacteria</taxon>
        <taxon>Bacillati</taxon>
        <taxon>Actinomycetota</taxon>
        <taxon>Actinomycetes</taxon>
        <taxon>Kitasatosporales</taxon>
        <taxon>Streptomycetaceae</taxon>
        <taxon>Streptomyces</taxon>
    </lineage>
</organism>
<protein>
    <submittedName>
        <fullName evidence="3">Uncharacterized protein</fullName>
    </submittedName>
</protein>
<sequence>MSTMKRRGKSRRRPGGRLRGLSFAALTLGVAAVVSACGPDSGSRDSAAPAHTSPAATASTAPTTAATSTAAPGLATPSPDARPKPKPKPKPTSESKPKPKPKPAAPTTASRTRTPWPRVAFAGLTFEVPPGWTLARYAEGACLQPVHRAGLPTMFGCAGIVIQSGSSIVGNEMRPYQPHQPGGWYVATDVQPCPVHRTLPDGSTNLVTSGSGAAPIASGLRPVGSHKADYDRWSAACASGYRFSPQAWYLPVSRVLFLDYTGHAQTARVLESVRFPG</sequence>
<comment type="caution">
    <text evidence="3">The sequence shown here is derived from an EMBL/GenBank/DDBJ whole genome shotgun (WGS) entry which is preliminary data.</text>
</comment>
<evidence type="ECO:0000313" key="3">
    <source>
        <dbReference type="EMBL" id="MCX3058517.1"/>
    </source>
</evidence>
<gene>
    <name evidence="3" type="ORF">OFY01_01755</name>
</gene>
<feature type="compositionally biased region" description="Low complexity" evidence="1">
    <location>
        <begin position="105"/>
        <end position="116"/>
    </location>
</feature>
<reference evidence="3" key="1">
    <citation type="submission" date="2022-10" db="EMBL/GenBank/DDBJ databases">
        <title>Streptomyces beihaiensis sp. nov., a chitin degrading actinobacterium, isolated from shrimp pond soil.</title>
        <authorList>
            <person name="Xie J."/>
            <person name="Shen N."/>
        </authorList>
    </citation>
    <scope>NUCLEOTIDE SEQUENCE</scope>
    <source>
        <strain evidence="3">GXMU-J5</strain>
    </source>
</reference>
<keyword evidence="2" id="KW-0732">Signal</keyword>
<feature type="chain" id="PRO_5046198624" evidence="2">
    <location>
        <begin position="37"/>
        <end position="277"/>
    </location>
</feature>
<dbReference type="RefSeq" id="WP_266595596.1">
    <property type="nucleotide sequence ID" value="NZ_JAPHNL010000008.1"/>
</dbReference>
<evidence type="ECO:0000256" key="1">
    <source>
        <dbReference type="SAM" id="MobiDB-lite"/>
    </source>
</evidence>
<evidence type="ECO:0000313" key="4">
    <source>
        <dbReference type="Proteomes" id="UP001163064"/>
    </source>
</evidence>
<dbReference type="Proteomes" id="UP001163064">
    <property type="component" value="Unassembled WGS sequence"/>
</dbReference>
<accession>A0ABT3TNE6</accession>